<dbReference type="OrthoDB" id="5847181at2759"/>
<name>A0A0B1RXM9_OESDE</name>
<feature type="region of interest" description="Disordered" evidence="1">
    <location>
        <begin position="1"/>
        <end position="60"/>
    </location>
</feature>
<feature type="compositionally biased region" description="Polar residues" evidence="1">
    <location>
        <begin position="41"/>
        <end position="50"/>
    </location>
</feature>
<organism evidence="2 3">
    <name type="scientific">Oesophagostomum dentatum</name>
    <name type="common">Nodular worm</name>
    <dbReference type="NCBI Taxonomy" id="61180"/>
    <lineage>
        <taxon>Eukaryota</taxon>
        <taxon>Metazoa</taxon>
        <taxon>Ecdysozoa</taxon>
        <taxon>Nematoda</taxon>
        <taxon>Chromadorea</taxon>
        <taxon>Rhabditida</taxon>
        <taxon>Rhabditina</taxon>
        <taxon>Rhabditomorpha</taxon>
        <taxon>Strongyloidea</taxon>
        <taxon>Strongylidae</taxon>
        <taxon>Oesophagostomum</taxon>
    </lineage>
</organism>
<evidence type="ECO:0000256" key="1">
    <source>
        <dbReference type="SAM" id="MobiDB-lite"/>
    </source>
</evidence>
<evidence type="ECO:0000313" key="3">
    <source>
        <dbReference type="Proteomes" id="UP000053660"/>
    </source>
</evidence>
<gene>
    <name evidence="2" type="ORF">OESDEN_22557</name>
</gene>
<dbReference type="EMBL" id="KN610382">
    <property type="protein sequence ID" value="KHJ77823.1"/>
    <property type="molecule type" value="Genomic_DNA"/>
</dbReference>
<dbReference type="Proteomes" id="UP000053660">
    <property type="component" value="Unassembled WGS sequence"/>
</dbReference>
<keyword evidence="3" id="KW-1185">Reference proteome</keyword>
<protein>
    <submittedName>
        <fullName evidence="2">Uncharacterized protein</fullName>
    </submittedName>
</protein>
<sequence length="267" mass="28167">MVDPVSEPGLPQATPTRAPGFSRRRSGIAPTGVLGIPASPTPSNEGTNKPATPFAGMNAEKKREIIRKSVERLSQPKLVNAVCHRADAVSLLEPRNPPHSPFVRARSADVTMAEPVTPFEPIDPSRMLVANADRSGTAQRVPKPRFPRRGAALSASLFADSDERTPRPLRSNLLKRMGDYKPNKIVEETAAPEAVTEPVGTTSAEPILANASVHGSVVNTSATNFAERSIVVPPAPPPTAADTSCISLRAPAGKNAIPSTSAVCSRN</sequence>
<accession>A0A0B1RXM9</accession>
<evidence type="ECO:0000313" key="2">
    <source>
        <dbReference type="EMBL" id="KHJ77823.1"/>
    </source>
</evidence>
<dbReference type="AlphaFoldDB" id="A0A0B1RXM9"/>
<reference evidence="2 3" key="1">
    <citation type="submission" date="2014-03" db="EMBL/GenBank/DDBJ databases">
        <title>Draft genome of the hookworm Oesophagostomum dentatum.</title>
        <authorList>
            <person name="Mitreva M."/>
        </authorList>
    </citation>
    <scope>NUCLEOTIDE SEQUENCE [LARGE SCALE GENOMIC DNA]</scope>
    <source>
        <strain evidence="2 3">OD-Hann</strain>
    </source>
</reference>
<proteinExistence type="predicted"/>